<reference evidence="3 4" key="1">
    <citation type="submission" date="2016-10" db="EMBL/GenBank/DDBJ databases">
        <authorList>
            <person name="Varghese N."/>
            <person name="Submissions S."/>
        </authorList>
    </citation>
    <scope>NUCLEOTIDE SEQUENCE [LARGE SCALE GENOMIC DNA]</scope>
    <source>
        <strain evidence="3 4">22B</strain>
    </source>
</reference>
<feature type="domain" description="DUF1468" evidence="2">
    <location>
        <begin position="9"/>
        <end position="156"/>
    </location>
</feature>
<feature type="transmembrane region" description="Helical" evidence="1">
    <location>
        <begin position="81"/>
        <end position="101"/>
    </location>
</feature>
<dbReference type="Proteomes" id="UP000243374">
    <property type="component" value="Unassembled WGS sequence"/>
</dbReference>
<protein>
    <submittedName>
        <fullName evidence="3">Tripartite tricarboxylate transporter TctB family protein</fullName>
    </submittedName>
</protein>
<evidence type="ECO:0000259" key="2">
    <source>
        <dbReference type="Pfam" id="PF07331"/>
    </source>
</evidence>
<dbReference type="EMBL" id="FOSF01000046">
    <property type="protein sequence ID" value="SFK26470.1"/>
    <property type="molecule type" value="Genomic_DNA"/>
</dbReference>
<sequence length="158" mass="17392">MKGNGDAIIGGLFVLAGLGFLVPAIGYGLLPPPGLFGLGAGFFPTVTSAFVILFGLWIVYDAISKGSSVYFQGEEDLKKKAKIMGFMFVVFVSFLILWVVVDRFMESSMGFFVGCAAMLLTFNHIFGRTLKFNLIFTAIFIGLLYGIFYKLLYIQFTL</sequence>
<dbReference type="InterPro" id="IPR009936">
    <property type="entry name" value="DUF1468"/>
</dbReference>
<dbReference type="RefSeq" id="WP_074841201.1">
    <property type="nucleotide sequence ID" value="NZ_CP047056.1"/>
</dbReference>
<feature type="transmembrane region" description="Helical" evidence="1">
    <location>
        <begin position="7"/>
        <end position="30"/>
    </location>
</feature>
<keyword evidence="1" id="KW-0472">Membrane</keyword>
<accession>A0A662ZAX2</accession>
<feature type="transmembrane region" description="Helical" evidence="1">
    <location>
        <begin position="133"/>
        <end position="156"/>
    </location>
</feature>
<dbReference type="Pfam" id="PF07331">
    <property type="entry name" value="TctB"/>
    <property type="match status" value="1"/>
</dbReference>
<dbReference type="OrthoDB" id="369902at2"/>
<keyword evidence="4" id="KW-1185">Reference proteome</keyword>
<evidence type="ECO:0000256" key="1">
    <source>
        <dbReference type="SAM" id="Phobius"/>
    </source>
</evidence>
<keyword evidence="1" id="KW-0812">Transmembrane</keyword>
<proteinExistence type="predicted"/>
<feature type="transmembrane region" description="Helical" evidence="1">
    <location>
        <begin position="36"/>
        <end position="60"/>
    </location>
</feature>
<evidence type="ECO:0000313" key="4">
    <source>
        <dbReference type="Proteomes" id="UP000243374"/>
    </source>
</evidence>
<keyword evidence="1" id="KW-1133">Transmembrane helix</keyword>
<dbReference type="AlphaFoldDB" id="A0A662ZAX2"/>
<evidence type="ECO:0000313" key="3">
    <source>
        <dbReference type="EMBL" id="SFK26470.1"/>
    </source>
</evidence>
<feature type="transmembrane region" description="Helical" evidence="1">
    <location>
        <begin position="107"/>
        <end position="126"/>
    </location>
</feature>
<gene>
    <name evidence="3" type="ORF">SAMN04487865_10463</name>
</gene>
<name>A0A662ZAX2_9GAMM</name>
<organism evidence="3 4">
    <name type="scientific">Succinivibrio dextrinosolvens</name>
    <dbReference type="NCBI Taxonomy" id="83771"/>
    <lineage>
        <taxon>Bacteria</taxon>
        <taxon>Pseudomonadati</taxon>
        <taxon>Pseudomonadota</taxon>
        <taxon>Gammaproteobacteria</taxon>
        <taxon>Aeromonadales</taxon>
        <taxon>Succinivibrionaceae</taxon>
        <taxon>Succinivibrio</taxon>
    </lineage>
</organism>